<dbReference type="EMBL" id="CP060719">
    <property type="protein sequence ID" value="QNN71730.1"/>
    <property type="molecule type" value="Genomic_DNA"/>
</dbReference>
<dbReference type="AlphaFoldDB" id="A0A7G9SV55"/>
<organism evidence="3 4">
    <name type="scientific">Thermomonas carbonis</name>
    <dbReference type="NCBI Taxonomy" id="1463158"/>
    <lineage>
        <taxon>Bacteria</taxon>
        <taxon>Pseudomonadati</taxon>
        <taxon>Pseudomonadota</taxon>
        <taxon>Gammaproteobacteria</taxon>
        <taxon>Lysobacterales</taxon>
        <taxon>Lysobacteraceae</taxon>
        <taxon>Thermomonas</taxon>
    </lineage>
</organism>
<gene>
    <name evidence="3" type="ORF">H9L16_03855</name>
</gene>
<evidence type="ECO:0000313" key="4">
    <source>
        <dbReference type="Proteomes" id="UP000515804"/>
    </source>
</evidence>
<evidence type="ECO:0000256" key="1">
    <source>
        <dbReference type="SAM" id="MobiDB-lite"/>
    </source>
</evidence>
<sequence>MATSATEPDAMTAGHDIASNTEDQRRRRARRTALVLGAVVVAVYLGFLLSGVVGR</sequence>
<name>A0A7G9SV55_9GAMM</name>
<protein>
    <submittedName>
        <fullName evidence="3">Uncharacterized protein</fullName>
    </submittedName>
</protein>
<proteinExistence type="predicted"/>
<keyword evidence="2" id="KW-1133">Transmembrane helix</keyword>
<feature type="transmembrane region" description="Helical" evidence="2">
    <location>
        <begin position="33"/>
        <end position="53"/>
    </location>
</feature>
<dbReference type="KEGG" id="tcn:H9L16_03855"/>
<dbReference type="RefSeq" id="WP_187554244.1">
    <property type="nucleotide sequence ID" value="NZ_BMZL01000001.1"/>
</dbReference>
<evidence type="ECO:0000313" key="3">
    <source>
        <dbReference type="EMBL" id="QNN71730.1"/>
    </source>
</evidence>
<accession>A0A7G9SV55</accession>
<keyword evidence="4" id="KW-1185">Reference proteome</keyword>
<reference evidence="3 4" key="1">
    <citation type="submission" date="2020-08" db="EMBL/GenBank/DDBJ databases">
        <title>Genome sequence of Thermomonas carbonis KCTC 42013T.</title>
        <authorList>
            <person name="Hyun D.-W."/>
            <person name="Bae J.-W."/>
        </authorList>
    </citation>
    <scope>NUCLEOTIDE SEQUENCE [LARGE SCALE GENOMIC DNA]</scope>
    <source>
        <strain evidence="3 4">KCTC 42013</strain>
    </source>
</reference>
<dbReference type="Proteomes" id="UP000515804">
    <property type="component" value="Chromosome"/>
</dbReference>
<keyword evidence="2" id="KW-0472">Membrane</keyword>
<keyword evidence="2" id="KW-0812">Transmembrane</keyword>
<evidence type="ECO:0000256" key="2">
    <source>
        <dbReference type="SAM" id="Phobius"/>
    </source>
</evidence>
<feature type="region of interest" description="Disordered" evidence="1">
    <location>
        <begin position="1"/>
        <end position="24"/>
    </location>
</feature>